<dbReference type="PANTHER" id="PTHR46268:SF6">
    <property type="entry name" value="UNIVERSAL STRESS PROTEIN UP12"/>
    <property type="match status" value="1"/>
</dbReference>
<dbReference type="GeneID" id="71852208"/>
<dbReference type="RefSeq" id="WP_246971120.1">
    <property type="nucleotide sequence ID" value="NZ_CP095397.1"/>
</dbReference>
<evidence type="ECO:0000313" key="3">
    <source>
        <dbReference type="EMBL" id="MFC4246980.1"/>
    </source>
</evidence>
<comment type="similarity">
    <text evidence="1">Belongs to the universal stress protein A family.</text>
</comment>
<sequence>MVVVAAVDQSADAQQIIDEGLALAEALDEPLHVVHAVDSPEFAELQREHVSGTSDEEGVLRRRQLAEQRLRELVGDLDERIEIAGLDGEPADSIVDYARERDARYVVLGARQRSPAGKALFGSVAQSVILSLDRPTVVV</sequence>
<evidence type="ECO:0000256" key="1">
    <source>
        <dbReference type="ARBA" id="ARBA00008791"/>
    </source>
</evidence>
<feature type="domain" description="UspA" evidence="2">
    <location>
        <begin position="3"/>
        <end position="139"/>
    </location>
</feature>
<organism evidence="3 4">
    <name type="scientific">Natribaculum luteum</name>
    <dbReference type="NCBI Taxonomy" id="1586232"/>
    <lineage>
        <taxon>Archaea</taxon>
        <taxon>Methanobacteriati</taxon>
        <taxon>Methanobacteriota</taxon>
        <taxon>Stenosarchaea group</taxon>
        <taxon>Halobacteria</taxon>
        <taxon>Halobacteriales</taxon>
        <taxon>Natrialbaceae</taxon>
        <taxon>Natribaculum</taxon>
    </lineage>
</organism>
<proteinExistence type="inferred from homology"/>
<dbReference type="SUPFAM" id="SSF52402">
    <property type="entry name" value="Adenine nucleotide alpha hydrolases-like"/>
    <property type="match status" value="1"/>
</dbReference>
<reference evidence="3 4" key="1">
    <citation type="journal article" date="2014" name="Int. J. Syst. Evol. Microbiol.">
        <title>Complete genome sequence of Corynebacterium casei LMG S-19264T (=DSM 44701T), isolated from a smear-ripened cheese.</title>
        <authorList>
            <consortium name="US DOE Joint Genome Institute (JGI-PGF)"/>
            <person name="Walter F."/>
            <person name="Albersmeier A."/>
            <person name="Kalinowski J."/>
            <person name="Ruckert C."/>
        </authorList>
    </citation>
    <scope>NUCLEOTIDE SEQUENCE [LARGE SCALE GENOMIC DNA]</scope>
    <source>
        <strain evidence="3 4">IBRC-M 10912</strain>
    </source>
</reference>
<accession>A0ABD5NYZ4</accession>
<comment type="caution">
    <text evidence="3">The sequence shown here is derived from an EMBL/GenBank/DDBJ whole genome shotgun (WGS) entry which is preliminary data.</text>
</comment>
<dbReference type="Proteomes" id="UP001595821">
    <property type="component" value="Unassembled WGS sequence"/>
</dbReference>
<dbReference type="InterPro" id="IPR014729">
    <property type="entry name" value="Rossmann-like_a/b/a_fold"/>
</dbReference>
<dbReference type="Pfam" id="PF00582">
    <property type="entry name" value="Usp"/>
    <property type="match status" value="1"/>
</dbReference>
<dbReference type="InterPro" id="IPR006016">
    <property type="entry name" value="UspA"/>
</dbReference>
<evidence type="ECO:0000259" key="2">
    <source>
        <dbReference type="Pfam" id="PF00582"/>
    </source>
</evidence>
<dbReference type="EMBL" id="JBHSDJ010000024">
    <property type="protein sequence ID" value="MFC4246980.1"/>
    <property type="molecule type" value="Genomic_DNA"/>
</dbReference>
<dbReference type="AlphaFoldDB" id="A0ABD5NYZ4"/>
<evidence type="ECO:0000313" key="4">
    <source>
        <dbReference type="Proteomes" id="UP001595821"/>
    </source>
</evidence>
<dbReference type="Gene3D" id="3.40.50.620">
    <property type="entry name" value="HUPs"/>
    <property type="match status" value="1"/>
</dbReference>
<dbReference type="CDD" id="cd00293">
    <property type="entry name" value="USP-like"/>
    <property type="match status" value="1"/>
</dbReference>
<dbReference type="PANTHER" id="PTHR46268">
    <property type="entry name" value="STRESS RESPONSE PROTEIN NHAX"/>
    <property type="match status" value="1"/>
</dbReference>
<name>A0ABD5NYZ4_9EURY</name>
<protein>
    <submittedName>
        <fullName evidence="3">Universal stress protein</fullName>
    </submittedName>
</protein>
<gene>
    <name evidence="3" type="ORF">ACFOZ7_08205</name>
</gene>